<dbReference type="EMBL" id="BJYS01000017">
    <property type="protein sequence ID" value="GEO04789.1"/>
    <property type="molecule type" value="Genomic_DNA"/>
</dbReference>
<dbReference type="InterPro" id="IPR038125">
    <property type="entry name" value="HTHP_sf"/>
</dbReference>
<accession>A0A512AYK6</accession>
<dbReference type="Gene3D" id="6.10.80.10">
    <property type="entry name" value="Hexameric tyrosine-coordinated heme protein (HTHP)"/>
    <property type="match status" value="1"/>
</dbReference>
<proteinExistence type="predicted"/>
<keyword evidence="2" id="KW-1185">Reference proteome</keyword>
<gene>
    <name evidence="1" type="ORF">AAE02nite_24530</name>
</gene>
<dbReference type="Proteomes" id="UP000321532">
    <property type="component" value="Unassembled WGS sequence"/>
</dbReference>
<evidence type="ECO:0000313" key="2">
    <source>
        <dbReference type="Proteomes" id="UP000321532"/>
    </source>
</evidence>
<evidence type="ECO:0000313" key="1">
    <source>
        <dbReference type="EMBL" id="GEO04789.1"/>
    </source>
</evidence>
<organism evidence="1 2">
    <name type="scientific">Adhaeribacter aerolatus</name>
    <dbReference type="NCBI Taxonomy" id="670289"/>
    <lineage>
        <taxon>Bacteria</taxon>
        <taxon>Pseudomonadati</taxon>
        <taxon>Bacteroidota</taxon>
        <taxon>Cytophagia</taxon>
        <taxon>Cytophagales</taxon>
        <taxon>Hymenobacteraceae</taxon>
        <taxon>Adhaeribacter</taxon>
    </lineage>
</organism>
<comment type="caution">
    <text evidence="1">The sequence shown here is derived from an EMBL/GenBank/DDBJ whole genome shotgun (WGS) entry which is preliminary data.</text>
</comment>
<sequence>MFMQNPKENYLPGNIYTSPFKGHQLAIKPPRESVGAIQPDAGIGQAWQNKYATDVAQLMAPARVVTTGFKTIPNA</sequence>
<reference evidence="1 2" key="1">
    <citation type="submission" date="2019-07" db="EMBL/GenBank/DDBJ databases">
        <title>Whole genome shotgun sequence of Adhaeribacter aerolatus NBRC 106133.</title>
        <authorList>
            <person name="Hosoyama A."/>
            <person name="Uohara A."/>
            <person name="Ohji S."/>
            <person name="Ichikawa N."/>
        </authorList>
    </citation>
    <scope>NUCLEOTIDE SEQUENCE [LARGE SCALE GENOMIC DNA]</scope>
    <source>
        <strain evidence="1 2">NBRC 106133</strain>
    </source>
</reference>
<protein>
    <submittedName>
        <fullName evidence="1">Uncharacterized protein</fullName>
    </submittedName>
</protein>
<name>A0A512AYK6_9BACT</name>
<dbReference type="InterPro" id="IPR021111">
    <property type="entry name" value="Hexamer_Tyr-coord_heme_pr_HTHP"/>
</dbReference>
<dbReference type="Pfam" id="PF11534">
    <property type="entry name" value="HTHP"/>
    <property type="match status" value="1"/>
</dbReference>
<dbReference type="AlphaFoldDB" id="A0A512AYK6"/>
<dbReference type="OrthoDB" id="72286at2"/>